<evidence type="ECO:0000259" key="3">
    <source>
        <dbReference type="PROSITE" id="PS50943"/>
    </source>
</evidence>
<evidence type="ECO:0000256" key="1">
    <source>
        <dbReference type="ARBA" id="ARBA00023125"/>
    </source>
</evidence>
<gene>
    <name evidence="4" type="ORF">IV80_GL001446</name>
</gene>
<dbReference type="SUPFAM" id="SSF47413">
    <property type="entry name" value="lambda repressor-like DNA-binding domains"/>
    <property type="match status" value="1"/>
</dbReference>
<dbReference type="AlphaFoldDB" id="A0A0R2IW74"/>
<dbReference type="PANTHER" id="PTHR46558">
    <property type="entry name" value="TRACRIPTIONAL REGULATORY PROTEIN-RELATED-RELATED"/>
    <property type="match status" value="1"/>
</dbReference>
<dbReference type="InterPro" id="IPR010982">
    <property type="entry name" value="Lambda_DNA-bd_dom_sf"/>
</dbReference>
<dbReference type="Gene3D" id="1.10.260.40">
    <property type="entry name" value="lambda repressor-like DNA-binding domains"/>
    <property type="match status" value="1"/>
</dbReference>
<dbReference type="OrthoDB" id="9805856at2"/>
<dbReference type="SMART" id="SM00530">
    <property type="entry name" value="HTH_XRE"/>
    <property type="match status" value="1"/>
</dbReference>
<dbReference type="Pfam" id="PF01381">
    <property type="entry name" value="HTH_3"/>
    <property type="match status" value="1"/>
</dbReference>
<dbReference type="CDD" id="cd00093">
    <property type="entry name" value="HTH_XRE"/>
    <property type="match status" value="1"/>
</dbReference>
<sequence>MLKTQLKAYREKVHLSQNQVSKELHITRQSISRWENGRGYPDMDNLILISQLYKCSIDDLLQDDQVTREKIESPVSEIKNQHKPLNYKITKNFNSKEELILLFIILMISAFIPFLGVILPFFVIWRNKTNHLLHKIVLLTSIVIFLFSLYSSYIIINDTFFMPGTTTVQKIK</sequence>
<name>A0A0R2IW74_9LACO</name>
<dbReference type="EMBL" id="JQBR01000005">
    <property type="protein sequence ID" value="KRN66199.1"/>
    <property type="molecule type" value="Genomic_DNA"/>
</dbReference>
<dbReference type="RefSeq" id="WP_057750837.1">
    <property type="nucleotide sequence ID" value="NZ_BJVH01000005.1"/>
</dbReference>
<keyword evidence="1" id="KW-0238">DNA-binding</keyword>
<dbReference type="GO" id="GO:0003677">
    <property type="term" value="F:DNA binding"/>
    <property type="evidence" value="ECO:0007669"/>
    <property type="project" value="UniProtKB-KW"/>
</dbReference>
<feature type="domain" description="HTH cro/C1-type" evidence="3">
    <location>
        <begin position="6"/>
        <end position="60"/>
    </location>
</feature>
<keyword evidence="2" id="KW-0472">Membrane</keyword>
<organism evidence="4 5">
    <name type="scientific">Pediococcus cellicola</name>
    <dbReference type="NCBI Taxonomy" id="319652"/>
    <lineage>
        <taxon>Bacteria</taxon>
        <taxon>Bacillati</taxon>
        <taxon>Bacillota</taxon>
        <taxon>Bacilli</taxon>
        <taxon>Lactobacillales</taxon>
        <taxon>Lactobacillaceae</taxon>
        <taxon>Pediococcus</taxon>
    </lineage>
</organism>
<comment type="caution">
    <text evidence="4">The sequence shown here is derived from an EMBL/GenBank/DDBJ whole genome shotgun (WGS) entry which is preliminary data.</text>
</comment>
<dbReference type="PROSITE" id="PS50943">
    <property type="entry name" value="HTH_CROC1"/>
    <property type="match status" value="1"/>
</dbReference>
<dbReference type="InterPro" id="IPR001387">
    <property type="entry name" value="Cro/C1-type_HTH"/>
</dbReference>
<reference evidence="4 5" key="1">
    <citation type="journal article" date="2015" name="Genome Announc.">
        <title>Expanding the biotechnology potential of lactobacilli through comparative genomics of 213 strains and associated genera.</title>
        <authorList>
            <person name="Sun Z."/>
            <person name="Harris H.M."/>
            <person name="McCann A."/>
            <person name="Guo C."/>
            <person name="Argimon S."/>
            <person name="Zhang W."/>
            <person name="Yang X."/>
            <person name="Jeffery I.B."/>
            <person name="Cooney J.C."/>
            <person name="Kagawa T.F."/>
            <person name="Liu W."/>
            <person name="Song Y."/>
            <person name="Salvetti E."/>
            <person name="Wrobel A."/>
            <person name="Rasinkangas P."/>
            <person name="Parkhill J."/>
            <person name="Rea M.C."/>
            <person name="O'Sullivan O."/>
            <person name="Ritari J."/>
            <person name="Douillard F.P."/>
            <person name="Paul Ross R."/>
            <person name="Yang R."/>
            <person name="Briner A.E."/>
            <person name="Felis G.E."/>
            <person name="de Vos W.M."/>
            <person name="Barrangou R."/>
            <person name="Klaenhammer T.R."/>
            <person name="Caufield P.W."/>
            <person name="Cui Y."/>
            <person name="Zhang H."/>
            <person name="O'Toole P.W."/>
        </authorList>
    </citation>
    <scope>NUCLEOTIDE SEQUENCE [LARGE SCALE GENOMIC DNA]</scope>
    <source>
        <strain evidence="4 5">DSM 17757</strain>
    </source>
</reference>
<dbReference type="STRING" id="319652.IV80_GL001446"/>
<evidence type="ECO:0000313" key="5">
    <source>
        <dbReference type="Proteomes" id="UP000051568"/>
    </source>
</evidence>
<accession>A0A0R2IW74</accession>
<dbReference type="Proteomes" id="UP000051568">
    <property type="component" value="Unassembled WGS sequence"/>
</dbReference>
<protein>
    <recommendedName>
        <fullName evidence="3">HTH cro/C1-type domain-containing protein</fullName>
    </recommendedName>
</protein>
<keyword evidence="2" id="KW-1133">Transmembrane helix</keyword>
<feature type="transmembrane region" description="Helical" evidence="2">
    <location>
        <begin position="99"/>
        <end position="124"/>
    </location>
</feature>
<proteinExistence type="predicted"/>
<keyword evidence="5" id="KW-1185">Reference proteome</keyword>
<dbReference type="PATRIC" id="fig|319652.3.peg.1462"/>
<keyword evidence="2" id="KW-0812">Transmembrane</keyword>
<dbReference type="PANTHER" id="PTHR46558:SF15">
    <property type="entry name" value="HELIX-TURN-HELIX DOMAIN PROTEIN"/>
    <property type="match status" value="1"/>
</dbReference>
<feature type="transmembrane region" description="Helical" evidence="2">
    <location>
        <begin position="136"/>
        <end position="156"/>
    </location>
</feature>
<evidence type="ECO:0000313" key="4">
    <source>
        <dbReference type="EMBL" id="KRN66199.1"/>
    </source>
</evidence>
<evidence type="ECO:0000256" key="2">
    <source>
        <dbReference type="SAM" id="Phobius"/>
    </source>
</evidence>